<dbReference type="Proteomes" id="UP000643405">
    <property type="component" value="Unassembled WGS sequence"/>
</dbReference>
<name>A0A8J6PN54_9HYPH</name>
<dbReference type="InterPro" id="IPR011059">
    <property type="entry name" value="Metal-dep_hydrolase_composite"/>
</dbReference>
<dbReference type="Pfam" id="PF07969">
    <property type="entry name" value="Amidohydro_3"/>
    <property type="match status" value="1"/>
</dbReference>
<dbReference type="PANTHER" id="PTHR22642">
    <property type="entry name" value="IMIDAZOLONEPROPIONASE"/>
    <property type="match status" value="1"/>
</dbReference>
<dbReference type="Gene3D" id="3.20.20.140">
    <property type="entry name" value="Metal-dependent hydrolases"/>
    <property type="match status" value="1"/>
</dbReference>
<dbReference type="Gene3D" id="3.10.310.70">
    <property type="match status" value="1"/>
</dbReference>
<reference evidence="2" key="1">
    <citation type="submission" date="2020-09" db="EMBL/GenBank/DDBJ databases">
        <title>Genome seq and assembly of Tianweitania sp.</title>
        <authorList>
            <person name="Chhetri G."/>
        </authorList>
    </citation>
    <scope>NUCLEOTIDE SEQUENCE</scope>
    <source>
        <strain evidence="2">Rool2</strain>
    </source>
</reference>
<dbReference type="EMBL" id="JACVVX010000014">
    <property type="protein sequence ID" value="MBD0417438.1"/>
    <property type="molecule type" value="Genomic_DNA"/>
</dbReference>
<gene>
    <name evidence="2" type="ORF">ICI42_22635</name>
</gene>
<dbReference type="CDD" id="cd01300">
    <property type="entry name" value="YtcJ_like"/>
    <property type="match status" value="1"/>
</dbReference>
<evidence type="ECO:0000259" key="1">
    <source>
        <dbReference type="Pfam" id="PF07969"/>
    </source>
</evidence>
<dbReference type="InterPro" id="IPR032466">
    <property type="entry name" value="Metal_Hydrolase"/>
</dbReference>
<proteinExistence type="predicted"/>
<comment type="caution">
    <text evidence="2">The sequence shown here is derived from an EMBL/GenBank/DDBJ whole genome shotgun (WGS) entry which is preliminary data.</text>
</comment>
<keyword evidence="3" id="KW-1185">Reference proteome</keyword>
<dbReference type="InterPro" id="IPR033932">
    <property type="entry name" value="YtcJ-like"/>
</dbReference>
<dbReference type="InterPro" id="IPR013108">
    <property type="entry name" value="Amidohydro_3"/>
</dbReference>
<accession>A0A8J6PN54</accession>
<dbReference type="SUPFAM" id="SSF51556">
    <property type="entry name" value="Metallo-dependent hydrolases"/>
    <property type="match status" value="1"/>
</dbReference>
<evidence type="ECO:0000313" key="3">
    <source>
        <dbReference type="Proteomes" id="UP000643405"/>
    </source>
</evidence>
<feature type="domain" description="Amidohydrolase 3" evidence="1">
    <location>
        <begin position="16"/>
        <end position="506"/>
    </location>
</feature>
<dbReference type="PANTHER" id="PTHR22642:SF2">
    <property type="entry name" value="PROTEIN LONG AFTER FAR-RED 3"/>
    <property type="match status" value="1"/>
</dbReference>
<protein>
    <submittedName>
        <fullName evidence="2">Amidohydrolase</fullName>
    </submittedName>
</protein>
<organism evidence="2 3">
    <name type="scientific">Oryzicola mucosus</name>
    <dbReference type="NCBI Taxonomy" id="2767425"/>
    <lineage>
        <taxon>Bacteria</taxon>
        <taxon>Pseudomonadati</taxon>
        <taxon>Pseudomonadota</taxon>
        <taxon>Alphaproteobacteria</taxon>
        <taxon>Hyphomicrobiales</taxon>
        <taxon>Phyllobacteriaceae</taxon>
        <taxon>Oryzicola</taxon>
    </lineage>
</organism>
<dbReference type="SUPFAM" id="SSF51338">
    <property type="entry name" value="Composite domain of metallo-dependent hydrolases"/>
    <property type="match status" value="1"/>
</dbReference>
<dbReference type="GO" id="GO:0016810">
    <property type="term" value="F:hydrolase activity, acting on carbon-nitrogen (but not peptide) bonds"/>
    <property type="evidence" value="ECO:0007669"/>
    <property type="project" value="InterPro"/>
</dbReference>
<dbReference type="AlphaFoldDB" id="A0A8J6PN54"/>
<sequence length="508" mass="54351">MGASEAVDTHIGRETEVVDGLGAFVMPGLLDSHCHAVEAARADLYEVRLSGTDGLDDVIRSVGDALTRLAGKGWLKGAGWSIRLIDQMRLPGALAALDQVTADRPMVLRDSSHHAMFANSAALRIADVSAADVKGGLVDRRADGSLSGLLFEDACGLIDRAIPLDEDAVRRRSALHAVSTYNSFGVTGFVQAATTEMTMKLFSDLDREGSLSAWVATCIATDTILTPEREGIGAETIARRNTYRSHHVVVDFVKFFMDGVPGARTASFLSPYALREGVGAEPAPFHSAEALSRLIQPLDANGIHVKVHAVGDRAIRETLDAIASVRHQNGGGGPQHSIAHLSYISDADIPRLRELDVAADLCPPLWFPNAILQANAVALGNERADRAWPIGDILRSGATAVLGTDWPIVSSPNPWPGLAALVTREDPSRCVSGVFRPDQALTLQQALRLCTCNVAAYMGIGDRTGSIACGKSADFAFLDRNLLEVRPQDIADTRVSKTYFGGRLVYSR</sequence>
<evidence type="ECO:0000313" key="2">
    <source>
        <dbReference type="EMBL" id="MBD0417438.1"/>
    </source>
</evidence>
<dbReference type="Gene3D" id="2.30.40.10">
    <property type="entry name" value="Urease, subunit C, domain 1"/>
    <property type="match status" value="1"/>
</dbReference>